<feature type="transmembrane region" description="Helical" evidence="5">
    <location>
        <begin position="522"/>
        <end position="543"/>
    </location>
</feature>
<dbReference type="OrthoDB" id="3900342at2759"/>
<evidence type="ECO:0000256" key="5">
    <source>
        <dbReference type="SAM" id="Phobius"/>
    </source>
</evidence>
<dbReference type="PIRSF" id="PIRSF006060">
    <property type="entry name" value="AA_transporter"/>
    <property type="match status" value="1"/>
</dbReference>
<feature type="transmembrane region" description="Helical" evidence="5">
    <location>
        <begin position="168"/>
        <end position="185"/>
    </location>
</feature>
<name>A0A2S2RAL8_9HEMI</name>
<proteinExistence type="predicted"/>
<dbReference type="FunFam" id="1.20.1740.10:FF:000010">
    <property type="entry name" value="probable cationic amino acid transporter"/>
    <property type="match status" value="1"/>
</dbReference>
<keyword evidence="4 5" id="KW-0472">Membrane</keyword>
<feature type="transmembrane region" description="Helical" evidence="5">
    <location>
        <begin position="69"/>
        <end position="88"/>
    </location>
</feature>
<keyword evidence="2 5" id="KW-0812">Transmembrane</keyword>
<gene>
    <name evidence="7" type="primary">slc7a2_1</name>
    <name evidence="9" type="synonym">LOC112688042</name>
    <name evidence="7" type="ORF">g.50775</name>
</gene>
<evidence type="ECO:0000256" key="3">
    <source>
        <dbReference type="ARBA" id="ARBA00022989"/>
    </source>
</evidence>
<feature type="transmembrane region" description="Helical" evidence="5">
    <location>
        <begin position="37"/>
        <end position="57"/>
    </location>
</feature>
<dbReference type="RefSeq" id="XP_025416846.1">
    <property type="nucleotide sequence ID" value="XM_025561061.1"/>
</dbReference>
<sequence length="594" mass="65403">MISSWSRKSLYELLCRKKTFLNVEEPGKEKLERVLNVFDLTTLGIGATLGCGVYVLAGTVAKSVAGPAVVLSFIVAAIVSSFSGVCYAEFAGRVPKAGSAYIYSYVAVGELVAFIIGWTLYIEHSIGTASVSKAMTNYLDSLLGNPQKNYMKKYFPLNQKFLGEYPDVASFLFIMSIAMVVAWGVRKSSIINSVFTAFNLMTIFTVVISGCFFGKLSNWSIPKSDIPIGVDGGDGGFLPFGWTGLIAGAARCFYGFIGFDSIATTGEETKNPKKTIPLAIILSLFFVTLAYSSVATVLTLMWPYFDQDSNAPLPVIYDNLGMPIIKYIVTIGAVFALFTTLLGCLFPIPRILYAMSSDGLLFEFLSSVNERTKTPFLATMISGFGAGLLSSLFNLEQLVEMTSIGTLMSYLMVSICVLVLRYRNNNTFVEHSNDFKDLIVYRWFNLSDTKIPNPDTQYMSRVLILVYTIFAVVFCVCMTNVKCFESAFQLPLTIIAGFAVAGLLISMLMLHRLPQAIETLSFKVHCVPLVPCLSIILNLYLMMELNGSTWIRLGVGLIVGLLIYVFYGAWHSLEGIKQNTAKDTECKNLPKIYS</sequence>
<feature type="transmembrane region" description="Helical" evidence="5">
    <location>
        <begin position="401"/>
        <end position="420"/>
    </location>
</feature>
<keyword evidence="8" id="KW-1185">Reference proteome</keyword>
<organism evidence="7">
    <name type="scientific">Sipha flava</name>
    <name type="common">yellow sugarcane aphid</name>
    <dbReference type="NCBI Taxonomy" id="143950"/>
    <lineage>
        <taxon>Eukaryota</taxon>
        <taxon>Metazoa</taxon>
        <taxon>Ecdysozoa</taxon>
        <taxon>Arthropoda</taxon>
        <taxon>Hexapoda</taxon>
        <taxon>Insecta</taxon>
        <taxon>Pterygota</taxon>
        <taxon>Neoptera</taxon>
        <taxon>Paraneoptera</taxon>
        <taxon>Hemiptera</taxon>
        <taxon>Sternorrhyncha</taxon>
        <taxon>Aphidomorpha</taxon>
        <taxon>Aphidoidea</taxon>
        <taxon>Aphididae</taxon>
        <taxon>Sipha</taxon>
    </lineage>
</organism>
<evidence type="ECO:0000313" key="8">
    <source>
        <dbReference type="Proteomes" id="UP000694846"/>
    </source>
</evidence>
<dbReference type="Pfam" id="PF13520">
    <property type="entry name" value="AA_permease_2"/>
    <property type="match status" value="1"/>
</dbReference>
<dbReference type="Proteomes" id="UP000694846">
    <property type="component" value="Unplaced"/>
</dbReference>
<evidence type="ECO:0000259" key="6">
    <source>
        <dbReference type="Pfam" id="PF13906"/>
    </source>
</evidence>
<protein>
    <submittedName>
        <fullName evidence="9">Cationic amino acid transporter 2-like isoform X1</fullName>
    </submittedName>
    <submittedName>
        <fullName evidence="7">Low affinity cationic amino acid transporter 2</fullName>
    </submittedName>
</protein>
<accession>A0A2S2RAL8</accession>
<feature type="transmembrane region" description="Helical" evidence="5">
    <location>
        <begin position="100"/>
        <end position="121"/>
    </location>
</feature>
<evidence type="ECO:0000313" key="9">
    <source>
        <dbReference type="RefSeq" id="XP_025416846.1"/>
    </source>
</evidence>
<dbReference type="Pfam" id="PF13906">
    <property type="entry name" value="AA_permease_C"/>
    <property type="match status" value="1"/>
</dbReference>
<dbReference type="GO" id="GO:0005886">
    <property type="term" value="C:plasma membrane"/>
    <property type="evidence" value="ECO:0007669"/>
    <property type="project" value="TreeGrafter"/>
</dbReference>
<dbReference type="GO" id="GO:0061459">
    <property type="term" value="F:L-arginine transmembrane transporter activity"/>
    <property type="evidence" value="ECO:0007669"/>
    <property type="project" value="TreeGrafter"/>
</dbReference>
<evidence type="ECO:0000256" key="1">
    <source>
        <dbReference type="ARBA" id="ARBA00004141"/>
    </source>
</evidence>
<evidence type="ECO:0000313" key="7">
    <source>
        <dbReference type="EMBL" id="MBY87039.1"/>
    </source>
</evidence>
<feature type="domain" description="Cationic amino acid transporter C-terminal" evidence="6">
    <location>
        <begin position="522"/>
        <end position="572"/>
    </location>
</feature>
<feature type="transmembrane region" description="Helical" evidence="5">
    <location>
        <begin position="236"/>
        <end position="257"/>
    </location>
</feature>
<comment type="subcellular location">
    <subcellularLocation>
        <location evidence="1">Membrane</location>
        <topology evidence="1">Multi-pass membrane protein</topology>
    </subcellularLocation>
</comment>
<reference evidence="9" key="2">
    <citation type="submission" date="2025-04" db="UniProtKB">
        <authorList>
            <consortium name="RefSeq"/>
        </authorList>
    </citation>
    <scope>IDENTIFICATION</scope>
    <source>
        <tissue evidence="9">Whole body</tissue>
    </source>
</reference>
<dbReference type="GO" id="GO:0097638">
    <property type="term" value="P:L-arginine import across plasma membrane"/>
    <property type="evidence" value="ECO:0007669"/>
    <property type="project" value="TreeGrafter"/>
</dbReference>
<dbReference type="GO" id="GO:0015189">
    <property type="term" value="F:L-lysine transmembrane transporter activity"/>
    <property type="evidence" value="ECO:0007669"/>
    <property type="project" value="TreeGrafter"/>
</dbReference>
<dbReference type="PANTHER" id="PTHR43243:SF95">
    <property type="entry name" value="LD37241P"/>
    <property type="match status" value="1"/>
</dbReference>
<dbReference type="PANTHER" id="PTHR43243">
    <property type="entry name" value="INNER MEMBRANE TRANSPORTER YGJI-RELATED"/>
    <property type="match status" value="1"/>
</dbReference>
<keyword evidence="3 5" id="KW-1133">Transmembrane helix</keyword>
<feature type="transmembrane region" description="Helical" evidence="5">
    <location>
        <begin position="487"/>
        <end position="510"/>
    </location>
</feature>
<feature type="transmembrane region" description="Helical" evidence="5">
    <location>
        <begin position="278"/>
        <end position="304"/>
    </location>
</feature>
<evidence type="ECO:0000256" key="2">
    <source>
        <dbReference type="ARBA" id="ARBA00022692"/>
    </source>
</evidence>
<feature type="transmembrane region" description="Helical" evidence="5">
    <location>
        <begin position="462"/>
        <end position="481"/>
    </location>
</feature>
<dbReference type="InterPro" id="IPR002293">
    <property type="entry name" value="AA/rel_permease1"/>
</dbReference>
<dbReference type="InterPro" id="IPR029485">
    <property type="entry name" value="CAT_C"/>
</dbReference>
<dbReference type="Gene3D" id="1.20.1740.10">
    <property type="entry name" value="Amino acid/polyamine transporter I"/>
    <property type="match status" value="1"/>
</dbReference>
<reference evidence="7" key="1">
    <citation type="submission" date="2018-04" db="EMBL/GenBank/DDBJ databases">
        <title>Transcriptome assembly of Sipha flava.</title>
        <authorList>
            <person name="Scully E.D."/>
            <person name="Geib S.M."/>
            <person name="Palmer N.A."/>
            <person name="Koch K."/>
            <person name="Bradshaw J."/>
            <person name="Heng-Moss T."/>
            <person name="Sarath G."/>
        </authorList>
    </citation>
    <scope>NUCLEOTIDE SEQUENCE</scope>
</reference>
<dbReference type="GO" id="GO:0000064">
    <property type="term" value="F:L-ornithine transmembrane transporter activity"/>
    <property type="evidence" value="ECO:0007669"/>
    <property type="project" value="TreeGrafter"/>
</dbReference>
<evidence type="ECO:0000256" key="4">
    <source>
        <dbReference type="ARBA" id="ARBA00023136"/>
    </source>
</evidence>
<feature type="transmembrane region" description="Helical" evidence="5">
    <location>
        <begin position="549"/>
        <end position="570"/>
    </location>
</feature>
<dbReference type="EMBL" id="GGMS01017836">
    <property type="protein sequence ID" value="MBY87039.1"/>
    <property type="molecule type" value="Transcribed_RNA"/>
</dbReference>
<feature type="transmembrane region" description="Helical" evidence="5">
    <location>
        <begin position="197"/>
        <end position="216"/>
    </location>
</feature>
<dbReference type="AlphaFoldDB" id="A0A2S2RAL8"/>
<feature type="transmembrane region" description="Helical" evidence="5">
    <location>
        <begin position="376"/>
        <end position="395"/>
    </location>
</feature>
<feature type="transmembrane region" description="Helical" evidence="5">
    <location>
        <begin position="324"/>
        <end position="348"/>
    </location>
</feature>